<protein>
    <recommendedName>
        <fullName evidence="3">Caib/baif family protein</fullName>
    </recommendedName>
</protein>
<evidence type="ECO:0000313" key="2">
    <source>
        <dbReference type="Proteomes" id="UP000034956"/>
    </source>
</evidence>
<dbReference type="Proteomes" id="UP000034956">
    <property type="component" value="Unassembled WGS sequence"/>
</dbReference>
<name>A0A0G1UAZ6_9BACT</name>
<dbReference type="EMBL" id="LCPF01000002">
    <property type="protein sequence ID" value="KKU91294.1"/>
    <property type="molecule type" value="Genomic_DNA"/>
</dbReference>
<gene>
    <name evidence="1" type="ORF">UY23_C0002G0033</name>
</gene>
<accession>A0A0G1UAZ6</accession>
<dbReference type="AlphaFoldDB" id="A0A0G1UAZ6"/>
<evidence type="ECO:0000313" key="1">
    <source>
        <dbReference type="EMBL" id="KKU91294.1"/>
    </source>
</evidence>
<sequence length="593" mass="69570">MTTEIRNCQNCKQSFVIDSEDFAFYEKMEVPPPTFCWICRVERRLVYRNERTLYRRKSGYTGKEIFSTFPPDMPYVTYESDIWYSDAWDPLSYGRDYDFNRPFFSQFDELMKIVPLQARSVISPVNSDYGNNSSGSKNCYLVFNTTNAEDCLYGNGVSFSKDCVDNSHISKSELCYGNFWLTRCSRAFFSERCEDCSDIWFSKDLRGCSNCFGCFNLRNKSYYIWNRPHSKEEYAAWLAKLNTGSFCEFSKWKGEFAQRTIAYPSKFIEGTHNSDVSGNYIFNSKNVKKSFLVRDGENLKYCQYLQEPPNKDCYDHTTWGVGNAFTYECGQVGDGANNVKFVATSWTNIRNIEYCYMCHSSSDLFGCVSLRNKQYCVLNKQYTKEKYEELVRRIKEQMMQIPYIDKKGREYRYGEFFPIEFSPFPYNETATQDYFRRTKSEVEALGYTWRDQPTRNYSVTMRTEDIPDSIDEVGDKIIEDIIRCAHRGECNDNCTTAFRITPTELSFYRRMKLPLPRLCPNCRTCERLEHRGTFKLWPRQCTCAGEKSENDVYSNTASHFHGAGRCPNEFETSYSPERKEIVYCESCYNSEVV</sequence>
<evidence type="ECO:0008006" key="3">
    <source>
        <dbReference type="Google" id="ProtNLM"/>
    </source>
</evidence>
<proteinExistence type="predicted"/>
<reference evidence="1 2" key="1">
    <citation type="journal article" date="2015" name="Nature">
        <title>rRNA introns, odd ribosomes, and small enigmatic genomes across a large radiation of phyla.</title>
        <authorList>
            <person name="Brown C.T."/>
            <person name="Hug L.A."/>
            <person name="Thomas B.C."/>
            <person name="Sharon I."/>
            <person name="Castelle C.J."/>
            <person name="Singh A."/>
            <person name="Wilkins M.J."/>
            <person name="Williams K.H."/>
            <person name="Banfield J.F."/>
        </authorList>
    </citation>
    <scope>NUCLEOTIDE SEQUENCE [LARGE SCALE GENOMIC DNA]</scope>
</reference>
<organism evidence="1 2">
    <name type="scientific">Candidatus Jorgensenbacteria bacterium GW2011_GWA1_48_11</name>
    <dbReference type="NCBI Taxonomy" id="1618660"/>
    <lineage>
        <taxon>Bacteria</taxon>
        <taxon>Candidatus Joergenseniibacteriota</taxon>
    </lineage>
</organism>
<comment type="caution">
    <text evidence="1">The sequence shown here is derived from an EMBL/GenBank/DDBJ whole genome shotgun (WGS) entry which is preliminary data.</text>
</comment>